<evidence type="ECO:0000313" key="3">
    <source>
        <dbReference type="EMBL" id="GAA0934699.1"/>
    </source>
</evidence>
<feature type="region of interest" description="Disordered" evidence="1">
    <location>
        <begin position="1"/>
        <end position="45"/>
    </location>
</feature>
<dbReference type="EMBL" id="BAAAHK010000004">
    <property type="protein sequence ID" value="GAA0934699.1"/>
    <property type="molecule type" value="Genomic_DNA"/>
</dbReference>
<organism evidence="3 4">
    <name type="scientific">Kribbella koreensis</name>
    <dbReference type="NCBI Taxonomy" id="57909"/>
    <lineage>
        <taxon>Bacteria</taxon>
        <taxon>Bacillati</taxon>
        <taxon>Actinomycetota</taxon>
        <taxon>Actinomycetes</taxon>
        <taxon>Propionibacteriales</taxon>
        <taxon>Kribbellaceae</taxon>
        <taxon>Kribbella</taxon>
    </lineage>
</organism>
<gene>
    <name evidence="3" type="ORF">GCM10009554_20920</name>
</gene>
<keyword evidence="2" id="KW-1133">Transmembrane helix</keyword>
<dbReference type="Proteomes" id="UP001500542">
    <property type="component" value="Unassembled WGS sequence"/>
</dbReference>
<comment type="caution">
    <text evidence="3">The sequence shown here is derived from an EMBL/GenBank/DDBJ whole genome shotgun (WGS) entry which is preliminary data.</text>
</comment>
<evidence type="ECO:0000256" key="2">
    <source>
        <dbReference type="SAM" id="Phobius"/>
    </source>
</evidence>
<feature type="transmembrane region" description="Helical" evidence="2">
    <location>
        <begin position="120"/>
        <end position="139"/>
    </location>
</feature>
<protein>
    <recommendedName>
        <fullName evidence="5">Integral membrane protein</fullName>
    </recommendedName>
</protein>
<feature type="compositionally biased region" description="Acidic residues" evidence="1">
    <location>
        <begin position="1"/>
        <end position="42"/>
    </location>
</feature>
<keyword evidence="2" id="KW-0812">Transmembrane</keyword>
<name>A0ABP4AGL5_9ACTN</name>
<feature type="transmembrane region" description="Helical" evidence="2">
    <location>
        <begin position="145"/>
        <end position="166"/>
    </location>
</feature>
<feature type="transmembrane region" description="Helical" evidence="2">
    <location>
        <begin position="54"/>
        <end position="74"/>
    </location>
</feature>
<sequence length="174" mass="18554">MSDDRPEADESEVYAEDEGPGMPEDLEEYLEEADEEAAEEADEGRYDAPPLPPALILGVVGLLAGFLTVALVWLSEQGCDRVRDSPNCGAAGFPLLVLAVVITIVLAAMTLSRLAMPHPALVAFLGVGFMLLIVLAFLSNDLFSTWTLVVVPVLTAITFLVANLIAGRLERADA</sequence>
<evidence type="ECO:0000313" key="4">
    <source>
        <dbReference type="Proteomes" id="UP001500542"/>
    </source>
</evidence>
<feature type="transmembrane region" description="Helical" evidence="2">
    <location>
        <begin position="89"/>
        <end position="108"/>
    </location>
</feature>
<keyword evidence="4" id="KW-1185">Reference proteome</keyword>
<accession>A0ABP4AGL5</accession>
<reference evidence="4" key="1">
    <citation type="journal article" date="2019" name="Int. J. Syst. Evol. Microbiol.">
        <title>The Global Catalogue of Microorganisms (GCM) 10K type strain sequencing project: providing services to taxonomists for standard genome sequencing and annotation.</title>
        <authorList>
            <consortium name="The Broad Institute Genomics Platform"/>
            <consortium name="The Broad Institute Genome Sequencing Center for Infectious Disease"/>
            <person name="Wu L."/>
            <person name="Ma J."/>
        </authorList>
    </citation>
    <scope>NUCLEOTIDE SEQUENCE [LARGE SCALE GENOMIC DNA]</scope>
    <source>
        <strain evidence="4">JCM 10977</strain>
    </source>
</reference>
<evidence type="ECO:0000256" key="1">
    <source>
        <dbReference type="SAM" id="MobiDB-lite"/>
    </source>
</evidence>
<evidence type="ECO:0008006" key="5">
    <source>
        <dbReference type="Google" id="ProtNLM"/>
    </source>
</evidence>
<dbReference type="RefSeq" id="WP_343967422.1">
    <property type="nucleotide sequence ID" value="NZ_BAAAHK010000004.1"/>
</dbReference>
<keyword evidence="2" id="KW-0472">Membrane</keyword>
<proteinExistence type="predicted"/>